<dbReference type="EMBL" id="JAIXMP010000011">
    <property type="protein sequence ID" value="KAI9265083.1"/>
    <property type="molecule type" value="Genomic_DNA"/>
</dbReference>
<organism evidence="2 3">
    <name type="scientific">Phascolomyces articulosus</name>
    <dbReference type="NCBI Taxonomy" id="60185"/>
    <lineage>
        <taxon>Eukaryota</taxon>
        <taxon>Fungi</taxon>
        <taxon>Fungi incertae sedis</taxon>
        <taxon>Mucoromycota</taxon>
        <taxon>Mucoromycotina</taxon>
        <taxon>Mucoromycetes</taxon>
        <taxon>Mucorales</taxon>
        <taxon>Lichtheimiaceae</taxon>
        <taxon>Phascolomyces</taxon>
    </lineage>
</organism>
<dbReference type="AlphaFoldDB" id="A0AAD5KB91"/>
<sequence length="326" mass="36199">MNHDNYELPSIYKQKTEQYESIDQQQRADSFDLRVGPSLQQGLLPDNTTLERPLYQHENKDRQLAWLLLFAPLLVLIFTVVPATANLPNVDAMTSGDAIWRLIDPIFTLPPFLFIMFCADTTRYHTGSSTVIWLIWAIGAGIYVQGHGVHLSAALFKHPVQDFIEAHNQTIAAANPVLVEELESIYSYMRDLWEHDIGHYMYAAGAAIMSWAQMAAFCDQVHGPLTTGYKVLFCIASLVYGLLIGAIAIDFPAGCIVGLPYTIVLGTVSALLIVSQRRKDMKQGGLFTLGRRMVLQYYLGASIIGLIIIIGWVGKYGFANRSAAGI</sequence>
<keyword evidence="1" id="KW-0812">Transmembrane</keyword>
<keyword evidence="1" id="KW-0472">Membrane</keyword>
<feature type="transmembrane region" description="Helical" evidence="1">
    <location>
        <begin position="131"/>
        <end position="149"/>
    </location>
</feature>
<feature type="transmembrane region" description="Helical" evidence="1">
    <location>
        <begin position="229"/>
        <end position="249"/>
    </location>
</feature>
<proteinExistence type="predicted"/>
<evidence type="ECO:0000313" key="3">
    <source>
        <dbReference type="Proteomes" id="UP001209540"/>
    </source>
</evidence>
<feature type="transmembrane region" description="Helical" evidence="1">
    <location>
        <begin position="99"/>
        <end position="119"/>
    </location>
</feature>
<reference evidence="2" key="1">
    <citation type="journal article" date="2022" name="IScience">
        <title>Evolution of zygomycete secretomes and the origins of terrestrial fungal ecologies.</title>
        <authorList>
            <person name="Chang Y."/>
            <person name="Wang Y."/>
            <person name="Mondo S."/>
            <person name="Ahrendt S."/>
            <person name="Andreopoulos W."/>
            <person name="Barry K."/>
            <person name="Beard J."/>
            <person name="Benny G.L."/>
            <person name="Blankenship S."/>
            <person name="Bonito G."/>
            <person name="Cuomo C."/>
            <person name="Desiro A."/>
            <person name="Gervers K.A."/>
            <person name="Hundley H."/>
            <person name="Kuo A."/>
            <person name="LaButti K."/>
            <person name="Lang B.F."/>
            <person name="Lipzen A."/>
            <person name="O'Donnell K."/>
            <person name="Pangilinan J."/>
            <person name="Reynolds N."/>
            <person name="Sandor L."/>
            <person name="Smith M.E."/>
            <person name="Tsang A."/>
            <person name="Grigoriev I.V."/>
            <person name="Stajich J.E."/>
            <person name="Spatafora J.W."/>
        </authorList>
    </citation>
    <scope>NUCLEOTIDE SEQUENCE</scope>
    <source>
        <strain evidence="2">RSA 2281</strain>
    </source>
</reference>
<reference evidence="2" key="2">
    <citation type="submission" date="2023-02" db="EMBL/GenBank/DDBJ databases">
        <authorList>
            <consortium name="DOE Joint Genome Institute"/>
            <person name="Mondo S.J."/>
            <person name="Chang Y."/>
            <person name="Wang Y."/>
            <person name="Ahrendt S."/>
            <person name="Andreopoulos W."/>
            <person name="Barry K."/>
            <person name="Beard J."/>
            <person name="Benny G.L."/>
            <person name="Blankenship S."/>
            <person name="Bonito G."/>
            <person name="Cuomo C."/>
            <person name="Desiro A."/>
            <person name="Gervers K.A."/>
            <person name="Hundley H."/>
            <person name="Kuo A."/>
            <person name="LaButti K."/>
            <person name="Lang B.F."/>
            <person name="Lipzen A."/>
            <person name="O'Donnell K."/>
            <person name="Pangilinan J."/>
            <person name="Reynolds N."/>
            <person name="Sandor L."/>
            <person name="Smith M.W."/>
            <person name="Tsang A."/>
            <person name="Grigoriev I.V."/>
            <person name="Stajich J.E."/>
            <person name="Spatafora J.W."/>
        </authorList>
    </citation>
    <scope>NUCLEOTIDE SEQUENCE</scope>
    <source>
        <strain evidence="2">RSA 2281</strain>
    </source>
</reference>
<feature type="transmembrane region" description="Helical" evidence="1">
    <location>
        <begin position="197"/>
        <end position="217"/>
    </location>
</feature>
<keyword evidence="3" id="KW-1185">Reference proteome</keyword>
<evidence type="ECO:0000313" key="2">
    <source>
        <dbReference type="EMBL" id="KAI9265083.1"/>
    </source>
</evidence>
<keyword evidence="1" id="KW-1133">Transmembrane helix</keyword>
<gene>
    <name evidence="2" type="ORF">BDA99DRAFT_507668</name>
</gene>
<accession>A0AAD5KB91</accession>
<evidence type="ECO:0000256" key="1">
    <source>
        <dbReference type="SAM" id="Phobius"/>
    </source>
</evidence>
<feature type="transmembrane region" description="Helical" evidence="1">
    <location>
        <begin position="255"/>
        <end position="274"/>
    </location>
</feature>
<feature type="transmembrane region" description="Helical" evidence="1">
    <location>
        <begin position="295"/>
        <end position="314"/>
    </location>
</feature>
<comment type="caution">
    <text evidence="2">The sequence shown here is derived from an EMBL/GenBank/DDBJ whole genome shotgun (WGS) entry which is preliminary data.</text>
</comment>
<name>A0AAD5KB91_9FUNG</name>
<protein>
    <submittedName>
        <fullName evidence="2">Uncharacterized protein</fullName>
    </submittedName>
</protein>
<dbReference type="Proteomes" id="UP001209540">
    <property type="component" value="Unassembled WGS sequence"/>
</dbReference>
<feature type="transmembrane region" description="Helical" evidence="1">
    <location>
        <begin position="64"/>
        <end position="87"/>
    </location>
</feature>